<dbReference type="GO" id="GO:0016491">
    <property type="term" value="F:oxidoreductase activity"/>
    <property type="evidence" value="ECO:0007669"/>
    <property type="project" value="InterPro"/>
</dbReference>
<keyword evidence="3" id="KW-1185">Reference proteome</keyword>
<dbReference type="Gene3D" id="3.20.20.100">
    <property type="entry name" value="NADP-dependent oxidoreductase domain"/>
    <property type="match status" value="1"/>
</dbReference>
<dbReference type="PRINTS" id="PR00069">
    <property type="entry name" value="ALDKETRDTASE"/>
</dbReference>
<dbReference type="EMBL" id="WGGD01000005">
    <property type="protein sequence ID" value="MUN29841.1"/>
    <property type="molecule type" value="Genomic_DNA"/>
</dbReference>
<accession>A0A6A9QRN1</accession>
<protein>
    <submittedName>
        <fullName evidence="2">Aldo/keto reductase</fullName>
    </submittedName>
</protein>
<organism evidence="2 3">
    <name type="scientific">Sulfuracidifex metallicus DSM 6482 = JCM 9184</name>
    <dbReference type="NCBI Taxonomy" id="523847"/>
    <lineage>
        <taxon>Archaea</taxon>
        <taxon>Thermoproteota</taxon>
        <taxon>Thermoprotei</taxon>
        <taxon>Sulfolobales</taxon>
        <taxon>Sulfolobaceae</taxon>
        <taxon>Sulfuracidifex</taxon>
    </lineage>
</organism>
<dbReference type="InterPro" id="IPR023210">
    <property type="entry name" value="NADP_OxRdtase_dom"/>
</dbReference>
<dbReference type="CDD" id="cd19072">
    <property type="entry name" value="AKR_AKR3F1-like"/>
    <property type="match status" value="1"/>
</dbReference>
<sequence>MEICGKKVSRIGLGTWKIGGGFWTPDKSRDKENLEIIKYAIEKGITLIDTAEMYGGGHSEELVGEAVGRSEDVVIITKVWPSHLRYEQVKRSAHESLKRLKREYIDLYMIHWPNPEVPLQETVGAMKDLMQEGIVKCIGVSNFSVDLLEEALKLAKIEANEIEYNPLHLEPERDVIPYCESKGIKVIAYSPLAQGRILRDQRLLGLAKKYGKTPAQIALNYVSMRSFPIPKASRKEHVDEIASSLDFQLKDEIT</sequence>
<comment type="caution">
    <text evidence="2">The sequence shown here is derived from an EMBL/GenBank/DDBJ whole genome shotgun (WGS) entry which is preliminary data.</text>
</comment>
<gene>
    <name evidence="2" type="ORF">GC250_10450</name>
</gene>
<evidence type="ECO:0000259" key="1">
    <source>
        <dbReference type="Pfam" id="PF00248"/>
    </source>
</evidence>
<dbReference type="PANTHER" id="PTHR43638">
    <property type="entry name" value="OXIDOREDUCTASE, ALDO/KETO REDUCTASE FAMILY PROTEIN"/>
    <property type="match status" value="1"/>
</dbReference>
<dbReference type="OrthoDB" id="275427at2157"/>
<dbReference type="InterPro" id="IPR036812">
    <property type="entry name" value="NAD(P)_OxRdtase_dom_sf"/>
</dbReference>
<dbReference type="InterPro" id="IPR018170">
    <property type="entry name" value="Aldo/ket_reductase_CS"/>
</dbReference>
<evidence type="ECO:0000313" key="2">
    <source>
        <dbReference type="EMBL" id="MUN29841.1"/>
    </source>
</evidence>
<dbReference type="PIRSF" id="PIRSF000097">
    <property type="entry name" value="AKR"/>
    <property type="match status" value="1"/>
</dbReference>
<proteinExistence type="predicted"/>
<reference evidence="2 3" key="1">
    <citation type="submission" date="2019-10" db="EMBL/GenBank/DDBJ databases">
        <title>Sequencing and Assembly of Multiple Reported Metal-Biooxidizing Members of the Extremely Thermoacidophilic Archaeal Family Sulfolobaceae.</title>
        <authorList>
            <person name="Counts J.A."/>
            <person name="Kelly R.M."/>
        </authorList>
    </citation>
    <scope>NUCLEOTIDE SEQUENCE [LARGE SCALE GENOMIC DNA]</scope>
    <source>
        <strain evidence="2 3">DSM 6482</strain>
    </source>
</reference>
<dbReference type="Proteomes" id="UP000470772">
    <property type="component" value="Unassembled WGS sequence"/>
</dbReference>
<dbReference type="AlphaFoldDB" id="A0A6A9QRN1"/>
<dbReference type="Pfam" id="PF00248">
    <property type="entry name" value="Aldo_ket_red"/>
    <property type="match status" value="1"/>
</dbReference>
<dbReference type="PANTHER" id="PTHR43638:SF3">
    <property type="entry name" value="ALDEHYDE REDUCTASE"/>
    <property type="match status" value="1"/>
</dbReference>
<dbReference type="RefSeq" id="WP_054838606.1">
    <property type="nucleotide sequence ID" value="NZ_BBBY01000013.1"/>
</dbReference>
<name>A0A6A9QRN1_SULME</name>
<evidence type="ECO:0000313" key="3">
    <source>
        <dbReference type="Proteomes" id="UP000470772"/>
    </source>
</evidence>
<dbReference type="SUPFAM" id="SSF51430">
    <property type="entry name" value="NAD(P)-linked oxidoreductase"/>
    <property type="match status" value="1"/>
</dbReference>
<feature type="domain" description="NADP-dependent oxidoreductase" evidence="1">
    <location>
        <begin position="10"/>
        <end position="252"/>
    </location>
</feature>
<dbReference type="InterPro" id="IPR020471">
    <property type="entry name" value="AKR"/>
</dbReference>
<dbReference type="PROSITE" id="PS00062">
    <property type="entry name" value="ALDOKETO_REDUCTASE_2"/>
    <property type="match status" value="1"/>
</dbReference>